<evidence type="ECO:0008006" key="3">
    <source>
        <dbReference type="Google" id="ProtNLM"/>
    </source>
</evidence>
<reference evidence="1" key="1">
    <citation type="submission" date="2022-03" db="EMBL/GenBank/DDBJ databases">
        <authorList>
            <person name="Martin H S."/>
        </authorList>
    </citation>
    <scope>NUCLEOTIDE SEQUENCE</scope>
</reference>
<dbReference type="InterPro" id="IPR044929">
    <property type="entry name" value="DNA/RNA_non-sp_Endonuclease_sf"/>
</dbReference>
<protein>
    <recommendedName>
        <fullName evidence="3">DNA/RNA non-specific endonuclease domain-containing protein</fullName>
    </recommendedName>
</protein>
<evidence type="ECO:0000313" key="2">
    <source>
        <dbReference type="Proteomes" id="UP000837857"/>
    </source>
</evidence>
<dbReference type="Gene3D" id="3.40.570.10">
    <property type="entry name" value="Extracellular Endonuclease, subunit A"/>
    <property type="match status" value="1"/>
</dbReference>
<dbReference type="EMBL" id="OW152823">
    <property type="protein sequence ID" value="CAH2039931.1"/>
    <property type="molecule type" value="Genomic_DNA"/>
</dbReference>
<dbReference type="Proteomes" id="UP000837857">
    <property type="component" value="Chromosome 11"/>
</dbReference>
<sequence>MSEQVFGRSRQSEGMFLNTHLGVESTPLAAIVQHSFRSDLATIEGQGARSRASYYQSANSRPHIRLSDNMLRLLVLFSCVVSGVLSEPSGAEEACVIELECAECVPDHMPLVTSHRASAGAVRVAPGDEVALACHGGAFLNYPQRALLTAVCEAGRFRVRHDHALRHLLELGCQESIFEDVLHQVEECAPPLQGRAYQLAEARGPLHLAALCFDPDRGVAARALATNAPANALPLPAHAEHGAPRSLLGNFNQMFDASTRAQARALYSDDARMNRRLRQILKHERFSFAEQTLTSARLLSPLYYEDQNMRVADFVSNRVAAWRSVAAGNLAHLQRDVAELMKAARPRTAIDVYAGTHDVLALRTGHAKSEIFLKPGRFPVPKYIWTVVHDRKHAKALALVVLNDPFVSVSEIRASVFCESACGRVSWLHELRRHRHYESPLYGLAFCCAVRDFGAVVKEMPRHIVRAVPDADGGMLTDIGLGPD</sequence>
<organism evidence="1 2">
    <name type="scientific">Iphiclides podalirius</name>
    <name type="common">scarce swallowtail</name>
    <dbReference type="NCBI Taxonomy" id="110791"/>
    <lineage>
        <taxon>Eukaryota</taxon>
        <taxon>Metazoa</taxon>
        <taxon>Ecdysozoa</taxon>
        <taxon>Arthropoda</taxon>
        <taxon>Hexapoda</taxon>
        <taxon>Insecta</taxon>
        <taxon>Pterygota</taxon>
        <taxon>Neoptera</taxon>
        <taxon>Endopterygota</taxon>
        <taxon>Lepidoptera</taxon>
        <taxon>Glossata</taxon>
        <taxon>Ditrysia</taxon>
        <taxon>Papilionoidea</taxon>
        <taxon>Papilionidae</taxon>
        <taxon>Papilioninae</taxon>
        <taxon>Iphiclides</taxon>
    </lineage>
</organism>
<dbReference type="InterPro" id="IPR044925">
    <property type="entry name" value="His-Me_finger_sf"/>
</dbReference>
<accession>A0ABN8HSR0</accession>
<keyword evidence="2" id="KW-1185">Reference proteome</keyword>
<evidence type="ECO:0000313" key="1">
    <source>
        <dbReference type="EMBL" id="CAH2039931.1"/>
    </source>
</evidence>
<dbReference type="SUPFAM" id="SSF54060">
    <property type="entry name" value="His-Me finger endonucleases"/>
    <property type="match status" value="1"/>
</dbReference>
<feature type="non-terminal residue" evidence="1">
    <location>
        <position position="484"/>
    </location>
</feature>
<gene>
    <name evidence="1" type="ORF">IPOD504_LOCUS2122</name>
</gene>
<name>A0ABN8HSR0_9NEOP</name>
<proteinExistence type="predicted"/>